<keyword evidence="1" id="KW-0175">Coiled coil</keyword>
<dbReference type="Pfam" id="PF02120">
    <property type="entry name" value="Flg_hook"/>
    <property type="match status" value="1"/>
</dbReference>
<keyword evidence="4" id="KW-1185">Reference proteome</keyword>
<dbReference type="InterPro" id="IPR021136">
    <property type="entry name" value="Flagellar_hook_control-like_C"/>
</dbReference>
<dbReference type="EMBL" id="CP042652">
    <property type="protein sequence ID" value="QKE28519.1"/>
    <property type="molecule type" value="Genomic_DNA"/>
</dbReference>
<dbReference type="Proteomes" id="UP000503483">
    <property type="component" value="Chromosome"/>
</dbReference>
<dbReference type="KEGG" id="paco:AACT_1346"/>
<accession>A0A6M8EKA6</accession>
<proteinExistence type="predicted"/>
<protein>
    <submittedName>
        <fullName evidence="3">Flagellar hook-length control protein FliK</fullName>
    </submittedName>
</protein>
<sequence length="626" mass="70188">MIYFCMLVSNNTSLNILLPNDNKALKEVLKEADSKSLDQMLKNNSTSVKDVIKELFDGLKSGTKSNATIENVLKNSTVFKEMGNVSSNLSTLMDDISQDENLQKFKPQIESFLKNIKDMDASTLKEQISKSGVFLESKMTQTPNAKIENILNQIQNLVKNVDTTQAKQVNELLTKTFQSSNTTELSSNLKTLTSSLQNLSNTLNTSQTQNLSTLTNQLKEFISNGALLESKVENNTANLNPQNKETITAQTKDLLTQIKNDLIQNPSSINKDTLSQVQNLVKNMDMPEAKQINEVIAKIIQNPSSSDTSSNLRTLTSSLENLTNSLSTSQTQNKEAINAQTKDLLTQIKNELVQNPSIASKNTLTLIDNLLKMDNLFVKGENIQNILNQNNISTFSNNFSSNLSPLLTNLKESLETLNPNSTTVQTHISKLVENVENLIKDLAYPKAQSSNISDDMKSILLQIQDEVSSKTDPKSQDLARQVDKLLTQIDYHQLASITSNSNNVYLPFFWEMLDEGNISMKKTDEDKFYCQINLTLKDFGKVDLMLAMYDKNKIDLTIYAQREHFKTAIRDNMQSLKVALNSVDLIPVNIKLLDLKEEQVEKKDPAQTYMENSYSQTISSSIDIRA</sequence>
<feature type="coiled-coil region" evidence="1">
    <location>
        <begin position="147"/>
        <end position="209"/>
    </location>
</feature>
<organism evidence="3 4">
    <name type="scientific">Arcobacter acticola</name>
    <dbReference type="NCBI Taxonomy" id="1849015"/>
    <lineage>
        <taxon>Bacteria</taxon>
        <taxon>Pseudomonadati</taxon>
        <taxon>Campylobacterota</taxon>
        <taxon>Epsilonproteobacteria</taxon>
        <taxon>Campylobacterales</taxon>
        <taxon>Arcobacteraceae</taxon>
        <taxon>Arcobacter</taxon>
    </lineage>
</organism>
<dbReference type="AlphaFoldDB" id="A0A6M8EKA6"/>
<keyword evidence="3" id="KW-0969">Cilium</keyword>
<evidence type="ECO:0000256" key="1">
    <source>
        <dbReference type="SAM" id="Coils"/>
    </source>
</evidence>
<keyword evidence="3" id="KW-0966">Cell projection</keyword>
<evidence type="ECO:0000313" key="4">
    <source>
        <dbReference type="Proteomes" id="UP000503483"/>
    </source>
</evidence>
<gene>
    <name evidence="3" type="primary">fliKI</name>
    <name evidence="3" type="ORF">AACT_1346</name>
</gene>
<keyword evidence="3" id="KW-0282">Flagellum</keyword>
<evidence type="ECO:0000259" key="2">
    <source>
        <dbReference type="Pfam" id="PF02120"/>
    </source>
</evidence>
<feature type="domain" description="Flagellar hook-length control protein-like C-terminal" evidence="2">
    <location>
        <begin position="521"/>
        <end position="590"/>
    </location>
</feature>
<dbReference type="RefSeq" id="WP_172126094.1">
    <property type="nucleotide sequence ID" value="NZ_CP042652.1"/>
</dbReference>
<name>A0A6M8EKA6_9BACT</name>
<reference evidence="3 4" key="1">
    <citation type="submission" date="2019-08" db="EMBL/GenBank/DDBJ databases">
        <title>Complete genome sequence of Arcobacter acticola.</title>
        <authorList>
            <person name="Miller W."/>
        </authorList>
    </citation>
    <scope>NUCLEOTIDE SEQUENCE [LARGE SCALE GENOMIC DNA]</scope>
    <source>
        <strain evidence="3 4">KCTC 52212</strain>
    </source>
</reference>
<evidence type="ECO:0000313" key="3">
    <source>
        <dbReference type="EMBL" id="QKE28519.1"/>
    </source>
</evidence>